<keyword evidence="3" id="KW-1185">Reference proteome</keyword>
<accession>A0A816BE00</accession>
<evidence type="ECO:0000313" key="3">
    <source>
        <dbReference type="Proteomes" id="UP000663829"/>
    </source>
</evidence>
<evidence type="ECO:0000313" key="2">
    <source>
        <dbReference type="EMBL" id="CAF4488842.1"/>
    </source>
</evidence>
<gene>
    <name evidence="1" type="ORF">GPM918_LOCUS42875</name>
    <name evidence="2" type="ORF">SRO942_LOCUS44220</name>
</gene>
<reference evidence="1" key="1">
    <citation type="submission" date="2021-02" db="EMBL/GenBank/DDBJ databases">
        <authorList>
            <person name="Nowell W R."/>
        </authorList>
    </citation>
    <scope>NUCLEOTIDE SEQUENCE</scope>
</reference>
<evidence type="ECO:0000313" key="1">
    <source>
        <dbReference type="EMBL" id="CAF1607906.1"/>
    </source>
</evidence>
<protein>
    <submittedName>
        <fullName evidence="1">Uncharacterized protein</fullName>
    </submittedName>
</protein>
<name>A0A816BE00_9BILA</name>
<dbReference type="EMBL" id="CAJNOQ010037290">
    <property type="protein sequence ID" value="CAF1607906.1"/>
    <property type="molecule type" value="Genomic_DNA"/>
</dbReference>
<organism evidence="1 3">
    <name type="scientific">Didymodactylos carnosus</name>
    <dbReference type="NCBI Taxonomy" id="1234261"/>
    <lineage>
        <taxon>Eukaryota</taxon>
        <taxon>Metazoa</taxon>
        <taxon>Spiralia</taxon>
        <taxon>Gnathifera</taxon>
        <taxon>Rotifera</taxon>
        <taxon>Eurotatoria</taxon>
        <taxon>Bdelloidea</taxon>
        <taxon>Philodinida</taxon>
        <taxon>Philodinidae</taxon>
        <taxon>Didymodactylos</taxon>
    </lineage>
</organism>
<dbReference type="AlphaFoldDB" id="A0A816BE00"/>
<sequence>MQAAKAKGYCIWMYFHKERSQTMLYSRVTLAAAFPVLQTAPTSLLPAPISLLPTPTLLVRPSVISTDYQQIPSESWSEQHVRDFLFDKKLDEMILLTKDMNGEELYELLRQCHPQLERWLMFDRLNKELEKRHQQTLPISVYLRFLKQTLKYSSVSLF</sequence>
<comment type="caution">
    <text evidence="1">The sequence shown here is derived from an EMBL/GenBank/DDBJ whole genome shotgun (WGS) entry which is preliminary data.</text>
</comment>
<dbReference type="OrthoDB" id="10021659at2759"/>
<dbReference type="Proteomes" id="UP000681722">
    <property type="component" value="Unassembled WGS sequence"/>
</dbReference>
<proteinExistence type="predicted"/>
<dbReference type="EMBL" id="CAJOBC010103922">
    <property type="protein sequence ID" value="CAF4488842.1"/>
    <property type="molecule type" value="Genomic_DNA"/>
</dbReference>
<dbReference type="Proteomes" id="UP000663829">
    <property type="component" value="Unassembled WGS sequence"/>
</dbReference>